<feature type="transmembrane region" description="Helical" evidence="6">
    <location>
        <begin position="133"/>
        <end position="152"/>
    </location>
</feature>
<feature type="compositionally biased region" description="Polar residues" evidence="5">
    <location>
        <begin position="26"/>
        <end position="35"/>
    </location>
</feature>
<organism evidence="8 9">
    <name type="scientific">Pycnoporus cinnabarinus</name>
    <name type="common">Cinnabar-red polypore</name>
    <name type="synonym">Trametes cinnabarina</name>
    <dbReference type="NCBI Taxonomy" id="5643"/>
    <lineage>
        <taxon>Eukaryota</taxon>
        <taxon>Fungi</taxon>
        <taxon>Dikarya</taxon>
        <taxon>Basidiomycota</taxon>
        <taxon>Agaricomycotina</taxon>
        <taxon>Agaricomycetes</taxon>
        <taxon>Polyporales</taxon>
        <taxon>Polyporaceae</taxon>
        <taxon>Trametes</taxon>
    </lineage>
</organism>
<feature type="transmembrane region" description="Helical" evidence="6">
    <location>
        <begin position="466"/>
        <end position="491"/>
    </location>
</feature>
<keyword evidence="3 6" id="KW-1133">Transmembrane helix</keyword>
<feature type="transmembrane region" description="Helical" evidence="6">
    <location>
        <begin position="408"/>
        <end position="429"/>
    </location>
</feature>
<dbReference type="InterPro" id="IPR020846">
    <property type="entry name" value="MFS_dom"/>
</dbReference>
<evidence type="ECO:0000313" key="8">
    <source>
        <dbReference type="EMBL" id="CDO68548.1"/>
    </source>
</evidence>
<feature type="transmembrane region" description="Helical" evidence="6">
    <location>
        <begin position="222"/>
        <end position="247"/>
    </location>
</feature>
<dbReference type="Pfam" id="PF07690">
    <property type="entry name" value="MFS_1"/>
    <property type="match status" value="1"/>
</dbReference>
<feature type="region of interest" description="Disordered" evidence="5">
    <location>
        <begin position="533"/>
        <end position="557"/>
    </location>
</feature>
<protein>
    <recommendedName>
        <fullName evidence="7">Major facilitator superfamily (MFS) profile domain-containing protein</fullName>
    </recommendedName>
</protein>
<evidence type="ECO:0000256" key="5">
    <source>
        <dbReference type="SAM" id="MobiDB-lite"/>
    </source>
</evidence>
<dbReference type="EMBL" id="CCBP010000020">
    <property type="protein sequence ID" value="CDO68548.1"/>
    <property type="molecule type" value="Genomic_DNA"/>
</dbReference>
<evidence type="ECO:0000256" key="6">
    <source>
        <dbReference type="SAM" id="Phobius"/>
    </source>
</evidence>
<evidence type="ECO:0000256" key="2">
    <source>
        <dbReference type="ARBA" id="ARBA00022692"/>
    </source>
</evidence>
<feature type="transmembrane region" description="Helical" evidence="6">
    <location>
        <begin position="503"/>
        <end position="522"/>
    </location>
</feature>
<dbReference type="OMA" id="AYRWYLT"/>
<accession>A0A060S831</accession>
<dbReference type="InterPro" id="IPR036259">
    <property type="entry name" value="MFS_trans_sf"/>
</dbReference>
<keyword evidence="2 6" id="KW-0812">Transmembrane</keyword>
<comment type="subcellular location">
    <subcellularLocation>
        <location evidence="1">Membrane</location>
        <topology evidence="1">Multi-pass membrane protein</topology>
    </subcellularLocation>
</comment>
<feature type="transmembrane region" description="Helical" evidence="6">
    <location>
        <begin position="189"/>
        <end position="210"/>
    </location>
</feature>
<feature type="transmembrane region" description="Helical" evidence="6">
    <location>
        <begin position="321"/>
        <end position="348"/>
    </location>
</feature>
<keyword evidence="9" id="KW-1185">Reference proteome</keyword>
<feature type="transmembrane region" description="Helical" evidence="6">
    <location>
        <begin position="94"/>
        <end position="113"/>
    </location>
</feature>
<dbReference type="Proteomes" id="UP000029665">
    <property type="component" value="Unassembled WGS sequence"/>
</dbReference>
<gene>
    <name evidence="8" type="ORF">BN946_scf184998.g45</name>
</gene>
<dbReference type="PANTHER" id="PTHR23502:SF173">
    <property type="entry name" value="MFS-MULTIDRUG-RESISTANCE TRANSPORTER-RELATED"/>
    <property type="match status" value="1"/>
</dbReference>
<keyword evidence="4 6" id="KW-0472">Membrane</keyword>
<feature type="region of interest" description="Disordered" evidence="5">
    <location>
        <begin position="1"/>
        <end position="87"/>
    </location>
</feature>
<dbReference type="Gene3D" id="1.20.1250.20">
    <property type="entry name" value="MFS general substrate transporter like domains"/>
    <property type="match status" value="1"/>
</dbReference>
<evidence type="ECO:0000313" key="9">
    <source>
        <dbReference type="Proteomes" id="UP000029665"/>
    </source>
</evidence>
<dbReference type="InterPro" id="IPR011701">
    <property type="entry name" value="MFS"/>
</dbReference>
<feature type="compositionally biased region" description="Polar residues" evidence="5">
    <location>
        <begin position="1"/>
        <end position="14"/>
    </location>
</feature>
<sequence>MTSTPSIAPSSTKNRPSEPSAIEPSTEVSSRSSTIVDPVDRPQGPGQSEDDDDVNSQFEREAYGPPPGEKPVDPFEVTMPVDDPENPKSWSRPYRWYITMLSAMLVLNATFASSAPEGIIPDMMRQFAFGQEVATLTISLFVAGYCVGPLLWGPLSETIGRKPVFLISFLVYTGFQVGCALSQNTASILIFRFLGGTFAAAPLANSGAVMSDIWDADTRGKALALFTLAPFAGPTLGPTVTGFMAVSGISWRWVYWLLTFFAGACLVATALTLPETFVPILLVKRAQRLRKQTGDSRYWAPLERNKMTFSQRVKHVLGRPFIILALEPMLIAITLYMSFIYGCMYLLFEAYPIVFTEGHHFNLGFTGLTFLPIFVGGVIGVFTYLAFFNARYTRAIQAFAPHPVPPEYRLELCLWASPMFAICFFWFGWTSYPWISYWAPLMAGVPLGLSIVFLFLGLFNYVIDAYLFVAASALSSMTVIRSLFGASFPLFATQMYNTLNPRWASTLLGCIAVLMAPIPFVLRKYGHHIRRKSKYSPTGNLPHKPPVKNEKTGAEAV</sequence>
<dbReference type="PANTHER" id="PTHR23502">
    <property type="entry name" value="MAJOR FACILITATOR SUPERFAMILY"/>
    <property type="match status" value="1"/>
</dbReference>
<proteinExistence type="predicted"/>
<dbReference type="HOGENOM" id="CLU_008455_11_6_1"/>
<dbReference type="FunFam" id="1.20.1250.20:FF:000011">
    <property type="entry name" value="MFS multidrug transporter, putative"/>
    <property type="match status" value="1"/>
</dbReference>
<evidence type="ECO:0000259" key="7">
    <source>
        <dbReference type="PROSITE" id="PS50850"/>
    </source>
</evidence>
<evidence type="ECO:0000256" key="4">
    <source>
        <dbReference type="ARBA" id="ARBA00023136"/>
    </source>
</evidence>
<feature type="transmembrane region" description="Helical" evidence="6">
    <location>
        <begin position="164"/>
        <end position="183"/>
    </location>
</feature>
<dbReference type="PROSITE" id="PS50850">
    <property type="entry name" value="MFS"/>
    <property type="match status" value="1"/>
</dbReference>
<feature type="domain" description="Major facilitator superfamily (MFS) profile" evidence="7">
    <location>
        <begin position="98"/>
        <end position="527"/>
    </location>
</feature>
<feature type="transmembrane region" description="Helical" evidence="6">
    <location>
        <begin position="435"/>
        <end position="459"/>
    </location>
</feature>
<feature type="transmembrane region" description="Helical" evidence="6">
    <location>
        <begin position="368"/>
        <end position="387"/>
    </location>
</feature>
<dbReference type="GO" id="GO:0022857">
    <property type="term" value="F:transmembrane transporter activity"/>
    <property type="evidence" value="ECO:0007669"/>
    <property type="project" value="InterPro"/>
</dbReference>
<feature type="compositionally biased region" description="Basic and acidic residues" evidence="5">
    <location>
        <begin position="547"/>
        <end position="557"/>
    </location>
</feature>
<name>A0A060S831_PYCCI</name>
<feature type="transmembrane region" description="Helical" evidence="6">
    <location>
        <begin position="253"/>
        <end position="283"/>
    </location>
</feature>
<dbReference type="GO" id="GO:0005886">
    <property type="term" value="C:plasma membrane"/>
    <property type="evidence" value="ECO:0007669"/>
    <property type="project" value="TreeGrafter"/>
</dbReference>
<dbReference type="CDD" id="cd17323">
    <property type="entry name" value="MFS_Tpo1_MDR_like"/>
    <property type="match status" value="1"/>
</dbReference>
<dbReference type="SUPFAM" id="SSF103473">
    <property type="entry name" value="MFS general substrate transporter"/>
    <property type="match status" value="1"/>
</dbReference>
<dbReference type="OrthoDB" id="9986881at2759"/>
<evidence type="ECO:0000256" key="1">
    <source>
        <dbReference type="ARBA" id="ARBA00004141"/>
    </source>
</evidence>
<dbReference type="AlphaFoldDB" id="A0A060S831"/>
<evidence type="ECO:0000256" key="3">
    <source>
        <dbReference type="ARBA" id="ARBA00022989"/>
    </source>
</evidence>
<reference evidence="8" key="1">
    <citation type="submission" date="2014-01" db="EMBL/GenBank/DDBJ databases">
        <title>The genome of the white-rot fungus Pycnoporus cinnabarinus: a basidiomycete model with a versatile arsenal for lignocellulosic biomass breakdown.</title>
        <authorList>
            <person name="Levasseur A."/>
            <person name="Lomascolo A."/>
            <person name="Ruiz-Duenas F.J."/>
            <person name="Uzan E."/>
            <person name="Piumi F."/>
            <person name="Kues U."/>
            <person name="Ram A.F.J."/>
            <person name="Murat C."/>
            <person name="Haon M."/>
            <person name="Benoit I."/>
            <person name="Arfi Y."/>
            <person name="Chevret D."/>
            <person name="Drula E."/>
            <person name="Kwon M.J."/>
            <person name="Gouret P."/>
            <person name="Lesage-Meessen L."/>
            <person name="Lombard V."/>
            <person name="Mariette J."/>
            <person name="Noirot C."/>
            <person name="Park J."/>
            <person name="Patyshakuliyeva A."/>
            <person name="Wieneger R.A.B."/>
            <person name="Wosten H.A.B."/>
            <person name="Martin F."/>
            <person name="Coutinho P.M."/>
            <person name="de Vries R."/>
            <person name="Martinez A.T."/>
            <person name="Klopp C."/>
            <person name="Pontarotti P."/>
            <person name="Henrissat B."/>
            <person name="Record E."/>
        </authorList>
    </citation>
    <scope>NUCLEOTIDE SEQUENCE [LARGE SCALE GENOMIC DNA]</scope>
    <source>
        <strain evidence="8">BRFM137</strain>
    </source>
</reference>
<dbReference type="STRING" id="5643.A0A060S831"/>
<comment type="caution">
    <text evidence="8">The sequence shown here is derived from an EMBL/GenBank/DDBJ whole genome shotgun (WGS) entry which is preliminary data.</text>
</comment>